<evidence type="ECO:0008006" key="3">
    <source>
        <dbReference type="Google" id="ProtNLM"/>
    </source>
</evidence>
<organism evidence="1 2">
    <name type="scientific">Dongia soli</name>
    <dbReference type="NCBI Taxonomy" id="600628"/>
    <lineage>
        <taxon>Bacteria</taxon>
        <taxon>Pseudomonadati</taxon>
        <taxon>Pseudomonadota</taxon>
        <taxon>Alphaproteobacteria</taxon>
        <taxon>Rhodospirillales</taxon>
        <taxon>Dongiaceae</taxon>
        <taxon>Dongia</taxon>
    </lineage>
</organism>
<name>A0ABU5E8M4_9PROT</name>
<evidence type="ECO:0000313" key="2">
    <source>
        <dbReference type="Proteomes" id="UP001279642"/>
    </source>
</evidence>
<protein>
    <recommendedName>
        <fullName evidence="3">PepSY domain-containing protein</fullName>
    </recommendedName>
</protein>
<evidence type="ECO:0000313" key="1">
    <source>
        <dbReference type="EMBL" id="MDY0882554.1"/>
    </source>
</evidence>
<keyword evidence="2" id="KW-1185">Reference proteome</keyword>
<accession>A0ABU5E8M4</accession>
<dbReference type="Proteomes" id="UP001279642">
    <property type="component" value="Unassembled WGS sequence"/>
</dbReference>
<dbReference type="RefSeq" id="WP_320507627.1">
    <property type="nucleotide sequence ID" value="NZ_JAXCLW010000002.1"/>
</dbReference>
<reference evidence="1 2" key="1">
    <citation type="journal article" date="2016" name="Antonie Van Leeuwenhoek">
        <title>Dongia soli sp. nov., isolated from soil from Dokdo, Korea.</title>
        <authorList>
            <person name="Kim D.U."/>
            <person name="Lee H."/>
            <person name="Kim H."/>
            <person name="Kim S.G."/>
            <person name="Ka J.O."/>
        </authorList>
    </citation>
    <scope>NUCLEOTIDE SEQUENCE [LARGE SCALE GENOMIC DNA]</scope>
    <source>
        <strain evidence="1 2">D78</strain>
    </source>
</reference>
<gene>
    <name evidence="1" type="ORF">SMD27_06845</name>
</gene>
<proteinExistence type="predicted"/>
<dbReference type="EMBL" id="JAXCLW010000002">
    <property type="protein sequence ID" value="MDY0882554.1"/>
    <property type="molecule type" value="Genomic_DNA"/>
</dbReference>
<comment type="caution">
    <text evidence="1">The sequence shown here is derived from an EMBL/GenBank/DDBJ whole genome shotgun (WGS) entry which is preliminary data.</text>
</comment>
<sequence length="108" mass="11464">MQRRIETLATATVVAGLLTLVWGLPTQAQNIQGDRQAATQLAACEAGDRIDSTTAADARKKIEAAGYRQVRNLVKGCDNFWHASAVSKDGGQGSVVVTPKGEVWPEGN</sequence>